<gene>
    <name evidence="2" type="ORF">E5676_scaffold76G00180</name>
    <name evidence="1" type="ORF">E6C27_scaffold17G001720</name>
</gene>
<evidence type="ECO:0000313" key="1">
    <source>
        <dbReference type="EMBL" id="KAA0065473.1"/>
    </source>
</evidence>
<protein>
    <submittedName>
        <fullName evidence="1">Flocculation protein FLO11-like</fullName>
    </submittedName>
</protein>
<evidence type="ECO:0000313" key="4">
    <source>
        <dbReference type="Proteomes" id="UP000321947"/>
    </source>
</evidence>
<dbReference type="EMBL" id="SSTE01001516">
    <property type="protein sequence ID" value="KAA0065473.1"/>
    <property type="molecule type" value="Genomic_DNA"/>
</dbReference>
<evidence type="ECO:0000313" key="3">
    <source>
        <dbReference type="Proteomes" id="UP000321393"/>
    </source>
</evidence>
<dbReference type="EMBL" id="SSTD01012420">
    <property type="protein sequence ID" value="TYK08715.1"/>
    <property type="molecule type" value="Genomic_DNA"/>
</dbReference>
<sequence length="260" mass="28992">MAVDSSSMAPSPPKHVSSTKGKCYKSILYAVRFRNFVVLMQLMIQISIFPQPVMFSVHMQVLPLAIHHRSSSKLRVMLVLPSRDLEDHLSEGNKLSPPRPIVRRYLPMFPSCQLMVCPFIPWKGLTSESMIRTISERLAEALTEGTEPIFPVDGELHVASLKIKYVILHKIGIANWIPSTHASTISTSLYLSYCPSVGQSVVVPAILANRLLQALVVAESHLLTRLISELSDRRMVLENVLRNLRWVSSESAASSSNPQP</sequence>
<dbReference type="Proteomes" id="UP000321393">
    <property type="component" value="Unassembled WGS sequence"/>
</dbReference>
<dbReference type="Proteomes" id="UP000321947">
    <property type="component" value="Unassembled WGS sequence"/>
</dbReference>
<dbReference type="AlphaFoldDB" id="A0A5A7VBB8"/>
<name>A0A5A7VBB8_CUCMM</name>
<comment type="caution">
    <text evidence="1">The sequence shown here is derived from an EMBL/GenBank/DDBJ whole genome shotgun (WGS) entry which is preliminary data.</text>
</comment>
<proteinExistence type="predicted"/>
<accession>A0A5A7VBB8</accession>
<organism evidence="1 3">
    <name type="scientific">Cucumis melo var. makuwa</name>
    <name type="common">Oriental melon</name>
    <dbReference type="NCBI Taxonomy" id="1194695"/>
    <lineage>
        <taxon>Eukaryota</taxon>
        <taxon>Viridiplantae</taxon>
        <taxon>Streptophyta</taxon>
        <taxon>Embryophyta</taxon>
        <taxon>Tracheophyta</taxon>
        <taxon>Spermatophyta</taxon>
        <taxon>Magnoliopsida</taxon>
        <taxon>eudicotyledons</taxon>
        <taxon>Gunneridae</taxon>
        <taxon>Pentapetalae</taxon>
        <taxon>rosids</taxon>
        <taxon>fabids</taxon>
        <taxon>Cucurbitales</taxon>
        <taxon>Cucurbitaceae</taxon>
        <taxon>Benincaseae</taxon>
        <taxon>Cucumis</taxon>
    </lineage>
</organism>
<evidence type="ECO:0000313" key="2">
    <source>
        <dbReference type="EMBL" id="TYK08715.1"/>
    </source>
</evidence>
<reference evidence="3 4" key="1">
    <citation type="submission" date="2019-08" db="EMBL/GenBank/DDBJ databases">
        <title>Draft genome sequences of two oriental melons (Cucumis melo L. var makuwa).</title>
        <authorList>
            <person name="Kwon S.-Y."/>
        </authorList>
    </citation>
    <scope>NUCLEOTIDE SEQUENCE [LARGE SCALE GENOMIC DNA]</scope>
    <source>
        <strain evidence="4">cv. Chang Bougi</strain>
        <strain evidence="3">cv. SW 3</strain>
        <tissue evidence="1">Leaf</tissue>
    </source>
</reference>